<feature type="domain" description="Condensation" evidence="1">
    <location>
        <begin position="34"/>
        <end position="331"/>
    </location>
</feature>
<dbReference type="SUPFAM" id="SSF52777">
    <property type="entry name" value="CoA-dependent acyltransferases"/>
    <property type="match status" value="2"/>
</dbReference>
<evidence type="ECO:0000313" key="3">
    <source>
        <dbReference type="Proteomes" id="UP000611554"/>
    </source>
</evidence>
<dbReference type="Gene3D" id="3.30.559.10">
    <property type="entry name" value="Chloramphenicol acetyltransferase-like domain"/>
    <property type="match status" value="1"/>
</dbReference>
<dbReference type="EMBL" id="BMQJ01000024">
    <property type="protein sequence ID" value="GGQ28260.1"/>
    <property type="molecule type" value="Genomic_DNA"/>
</dbReference>
<accession>A0ABQ2RER2</accession>
<protein>
    <recommendedName>
        <fullName evidence="1">Condensation domain-containing protein</fullName>
    </recommendedName>
</protein>
<dbReference type="Proteomes" id="UP000611554">
    <property type="component" value="Unassembled WGS sequence"/>
</dbReference>
<dbReference type="InterPro" id="IPR023213">
    <property type="entry name" value="CAT-like_dom_sf"/>
</dbReference>
<dbReference type="Pfam" id="PF00668">
    <property type="entry name" value="Condensation"/>
    <property type="match status" value="1"/>
</dbReference>
<organism evidence="2 3">
    <name type="scientific">Streptosporangium pseudovulgare</name>
    <dbReference type="NCBI Taxonomy" id="35765"/>
    <lineage>
        <taxon>Bacteria</taxon>
        <taxon>Bacillati</taxon>
        <taxon>Actinomycetota</taxon>
        <taxon>Actinomycetes</taxon>
        <taxon>Streptosporangiales</taxon>
        <taxon>Streptosporangiaceae</taxon>
        <taxon>Streptosporangium</taxon>
    </lineage>
</organism>
<name>A0ABQ2RER2_9ACTN</name>
<evidence type="ECO:0000259" key="1">
    <source>
        <dbReference type="Pfam" id="PF00668"/>
    </source>
</evidence>
<dbReference type="InterPro" id="IPR001242">
    <property type="entry name" value="Condensation_dom"/>
</dbReference>
<dbReference type="Gene3D" id="3.30.559.30">
    <property type="entry name" value="Nonribosomal peptide synthetase, condensation domain"/>
    <property type="match status" value="1"/>
</dbReference>
<comment type="caution">
    <text evidence="2">The sequence shown here is derived from an EMBL/GenBank/DDBJ whole genome shotgun (WGS) entry which is preliminary data.</text>
</comment>
<evidence type="ECO:0000313" key="2">
    <source>
        <dbReference type="EMBL" id="GGQ28260.1"/>
    </source>
</evidence>
<proteinExistence type="predicted"/>
<gene>
    <name evidence="2" type="ORF">GCM10010140_68120</name>
</gene>
<reference evidence="3" key="1">
    <citation type="journal article" date="2019" name="Int. J. Syst. Evol. Microbiol.">
        <title>The Global Catalogue of Microorganisms (GCM) 10K type strain sequencing project: providing services to taxonomists for standard genome sequencing and annotation.</title>
        <authorList>
            <consortium name="The Broad Institute Genomics Platform"/>
            <consortium name="The Broad Institute Genome Sequencing Center for Infectious Disease"/>
            <person name="Wu L."/>
            <person name="Ma J."/>
        </authorList>
    </citation>
    <scope>NUCLEOTIDE SEQUENCE [LARGE SCALE GENOMIC DNA]</scope>
    <source>
        <strain evidence="3">JCM 3115</strain>
    </source>
</reference>
<dbReference type="RefSeq" id="WP_189250534.1">
    <property type="nucleotide sequence ID" value="NZ_BMQJ01000024.1"/>
</dbReference>
<keyword evidence="3" id="KW-1185">Reference proteome</keyword>
<sequence>MEARFATERAGTVPLAWGQRAIWGAIRDVGPGSDHYYNVPRMVRLPRSWRISPDAAVAAIGRLLARHDALRSRLCQEGQADPLQTVEARGAIAVEVTEAPPDGAGAAAEALRGRLAGRRFSYAEDPPLRAGLVTGGGVVSHVVLVLCHLAADAFAADVVVRDLRLLLRGGAPPAPHQLMDLVAAQGGRAARGSAAALEYWAGHYRAIPHTMFPEARGAPGSPRFQQAVIVSRAIGLAAGTLARRHGVSTATVLLTAVAALVSAVSGHRTVAVTPLVNNRFVPESRTLVTSLCQLGLFVLDVEATGAATFDELLARTRHLALQAYRHARYDQAEWYRMVDAVSGERGLPVFPGCCFNDQRAADPPGRDAPVDPRQVVAARAETRIRRPPGVERLNCGFCVHLVDDEGGVPGVSLTADTVTMPPDLVDRFLYAVEALVVGAATAGTPLSALPALVDGAP</sequence>
<dbReference type="PANTHER" id="PTHR45527">
    <property type="entry name" value="NONRIBOSOMAL PEPTIDE SYNTHETASE"/>
    <property type="match status" value="1"/>
</dbReference>
<dbReference type="PANTHER" id="PTHR45527:SF1">
    <property type="entry name" value="FATTY ACID SYNTHASE"/>
    <property type="match status" value="1"/>
</dbReference>